<evidence type="ECO:0000256" key="1">
    <source>
        <dbReference type="SAM" id="MobiDB-lite"/>
    </source>
</evidence>
<reference evidence="2" key="1">
    <citation type="submission" date="2016-01" db="EMBL/GenBank/DDBJ databases">
        <authorList>
            <person name="Peeters Charlotte."/>
        </authorList>
    </citation>
    <scope>NUCLEOTIDE SEQUENCE</scope>
    <source>
        <strain evidence="2">LMG 22936</strain>
    </source>
</reference>
<dbReference type="AlphaFoldDB" id="A0A158G0M5"/>
<gene>
    <name evidence="2" type="ORF">AWB66_01477</name>
</gene>
<organism evidence="2 3">
    <name type="scientific">Caballeronia telluris</name>
    <dbReference type="NCBI Taxonomy" id="326475"/>
    <lineage>
        <taxon>Bacteria</taxon>
        <taxon>Pseudomonadati</taxon>
        <taxon>Pseudomonadota</taxon>
        <taxon>Betaproteobacteria</taxon>
        <taxon>Burkholderiales</taxon>
        <taxon>Burkholderiaceae</taxon>
        <taxon>Caballeronia</taxon>
    </lineage>
</organism>
<dbReference type="RefSeq" id="WP_087629623.1">
    <property type="nucleotide sequence ID" value="NZ_FCNZ02000004.1"/>
</dbReference>
<keyword evidence="3" id="KW-1185">Reference proteome</keyword>
<feature type="region of interest" description="Disordered" evidence="1">
    <location>
        <begin position="357"/>
        <end position="408"/>
    </location>
</feature>
<sequence>MNEEVIKEFLVSIGYKTDETSLKRFTASLASVTKTVMKLGAAVAATAVAVVAGVKVISGEMERLYYASQRTGETVGNIMALRYAAGQIGLTADQAQASLEGFTRALRLNPGMNGLLSQLGVTGKGPVEQFESFIGKMKQMQPYIAAQYASLFGIDPDTLLMLENGLPKIQAAQEKYRQKLSAFGINPEQAADAGRAFDNSIRDLTGDIHLFWVLLQEHLAPVLAKIATEFERWESGHADEVARKIASALEAVAKWVSEINWSEVGKDVDIFLDKAGKVAEVIGNIVGGVAKLARWFGGDGSEEQPAQPAATPDNGDQPPGTIIEVPAPALQKSSTSGARAGDSPFIGWLRNKVQSLHDRFDGTPSSTGAAAVSGSRGQQGAPSAGPSSGPAQAQTPRGIRNNNPGNIRYGEFAKSAGATGADSGGFAVFSDMQAGMEATAKLLHSYADRGFNTIRKIISRWAPANENDTQAYIANVAKQLGVSADLELNGEQLRGVAGSIFQHENGSVYGKLGAGGASAASKSVTISQKTDVHVHGSPDPGGTGRAVAGEQARVNADLVRNMTGAYV</sequence>
<dbReference type="STRING" id="326475.AWB66_01477"/>
<accession>A0A158G0M5</accession>
<comment type="caution">
    <text evidence="2">The sequence shown here is derived from an EMBL/GenBank/DDBJ whole genome shotgun (WGS) entry which is preliminary data.</text>
</comment>
<dbReference type="Proteomes" id="UP000054717">
    <property type="component" value="Unassembled WGS sequence"/>
</dbReference>
<feature type="compositionally biased region" description="Low complexity" evidence="1">
    <location>
        <begin position="378"/>
        <end position="408"/>
    </location>
</feature>
<dbReference type="EMBL" id="FCNZ02000004">
    <property type="protein sequence ID" value="SAL25688.1"/>
    <property type="molecule type" value="Genomic_DNA"/>
</dbReference>
<feature type="region of interest" description="Disordered" evidence="1">
    <location>
        <begin position="297"/>
        <end position="344"/>
    </location>
</feature>
<protein>
    <submittedName>
        <fullName evidence="2">Mannosyl-glycoprotein endo-beta-N-acetylglucosamidase</fullName>
    </submittedName>
</protein>
<evidence type="ECO:0000313" key="3">
    <source>
        <dbReference type="Proteomes" id="UP000054717"/>
    </source>
</evidence>
<proteinExistence type="predicted"/>
<name>A0A158G0M5_9BURK</name>
<evidence type="ECO:0000313" key="2">
    <source>
        <dbReference type="EMBL" id="SAL25688.1"/>
    </source>
</evidence>